<organism evidence="3">
    <name type="scientific">candidate division WOR-3 bacterium</name>
    <dbReference type="NCBI Taxonomy" id="2052148"/>
    <lineage>
        <taxon>Bacteria</taxon>
        <taxon>Bacteria division WOR-3</taxon>
    </lineage>
</organism>
<evidence type="ECO:0000256" key="2">
    <source>
        <dbReference type="ARBA" id="ARBA00023315"/>
    </source>
</evidence>
<dbReference type="InterPro" id="IPR050065">
    <property type="entry name" value="GlmU-like"/>
</dbReference>
<keyword evidence="1" id="KW-0808">Transferase</keyword>
<evidence type="ECO:0008006" key="4">
    <source>
        <dbReference type="Google" id="ProtNLM"/>
    </source>
</evidence>
<reference evidence="3" key="1">
    <citation type="journal article" date="2020" name="mSystems">
        <title>Genome- and Community-Level Interaction Insights into Carbon Utilization and Element Cycling Functions of Hydrothermarchaeota in Hydrothermal Sediment.</title>
        <authorList>
            <person name="Zhou Z."/>
            <person name="Liu Y."/>
            <person name="Xu W."/>
            <person name="Pan J."/>
            <person name="Luo Z.H."/>
            <person name="Li M."/>
        </authorList>
    </citation>
    <scope>NUCLEOTIDE SEQUENCE [LARGE SCALE GENOMIC DNA]</scope>
    <source>
        <strain evidence="3">SpSt-774</strain>
    </source>
</reference>
<evidence type="ECO:0000256" key="1">
    <source>
        <dbReference type="ARBA" id="ARBA00022679"/>
    </source>
</evidence>
<sequence>MRIIIYEDRPENFFPLINFYPQFNLRLGMKTIAEHNASLFPKFKFEFIAREIFKFQLKEKNEPTIYLSSRLLLTDKVALPCEEVKFTSGGEIVGFLKNKPPFPKNLREISIAIRSIEMEKEVSGIVLEHLWDIIRYNEEMINVHFRIYKEKGKSVKNFEIDGKSSNLYIERTARVSKFVFFDTTSGPIYIDRRVLIRPFTTIIGPAYIGEGTIVERAKIVKSSIGPYCRIGGEVESCVFQGFSNKYHEGFIGHSFIGEWVNIGSLTTNSDLKNNYSNVRIKIGEREYDTKMVKLGCFIGDHTKLGIGTLIPTGAVIGSFVNYFGGGMMPKYVPSFRWLGPGVSEIYELEKAISTMKIVMKRRGVILTKEYENLIRESYQYLLTHI</sequence>
<dbReference type="SUPFAM" id="SSF51161">
    <property type="entry name" value="Trimeric LpxA-like enzymes"/>
    <property type="match status" value="1"/>
</dbReference>
<dbReference type="PANTHER" id="PTHR43584:SF9">
    <property type="entry name" value="TRANSFERASE HEXAPEPTIDE REPEAT CONTAINING PROTEIN"/>
    <property type="match status" value="1"/>
</dbReference>
<dbReference type="NCBIfam" id="TIGR03991">
    <property type="entry name" value="alt_bact_glmU"/>
    <property type="match status" value="1"/>
</dbReference>
<proteinExistence type="predicted"/>
<dbReference type="Gene3D" id="2.160.10.10">
    <property type="entry name" value="Hexapeptide repeat proteins"/>
    <property type="match status" value="1"/>
</dbReference>
<dbReference type="PANTHER" id="PTHR43584">
    <property type="entry name" value="NUCLEOTIDYL TRANSFERASE"/>
    <property type="match status" value="1"/>
</dbReference>
<dbReference type="InterPro" id="IPR023917">
    <property type="entry name" value="Bifunctiontional_GlmU_bac-type"/>
</dbReference>
<gene>
    <name evidence="3" type="ORF">ENV60_00105</name>
</gene>
<comment type="caution">
    <text evidence="3">The sequence shown here is derived from an EMBL/GenBank/DDBJ whole genome shotgun (WGS) entry which is preliminary data.</text>
</comment>
<dbReference type="EMBL" id="DTGZ01000002">
    <property type="protein sequence ID" value="HGV96691.1"/>
    <property type="molecule type" value="Genomic_DNA"/>
</dbReference>
<accession>A0A7C4XDN0</accession>
<dbReference type="GO" id="GO:0016746">
    <property type="term" value="F:acyltransferase activity"/>
    <property type="evidence" value="ECO:0007669"/>
    <property type="project" value="UniProtKB-KW"/>
</dbReference>
<protein>
    <recommendedName>
        <fullName evidence="4">Glucose-1-phosphate thymidylyltransferase</fullName>
    </recommendedName>
</protein>
<dbReference type="AlphaFoldDB" id="A0A7C4XDN0"/>
<keyword evidence="2" id="KW-0012">Acyltransferase</keyword>
<dbReference type="InterPro" id="IPR011004">
    <property type="entry name" value="Trimer_LpxA-like_sf"/>
</dbReference>
<dbReference type="GO" id="GO:0016779">
    <property type="term" value="F:nucleotidyltransferase activity"/>
    <property type="evidence" value="ECO:0007669"/>
    <property type="project" value="UniProtKB-ARBA"/>
</dbReference>
<name>A0A7C4XDN0_UNCW3</name>
<dbReference type="Pfam" id="PF13562">
    <property type="entry name" value="NTP_transf_4"/>
    <property type="match status" value="1"/>
</dbReference>
<evidence type="ECO:0000313" key="3">
    <source>
        <dbReference type="EMBL" id="HGV96691.1"/>
    </source>
</evidence>